<organism evidence="2 3">
    <name type="scientific">Actinorugispora endophytica</name>
    <dbReference type="NCBI Taxonomy" id="1605990"/>
    <lineage>
        <taxon>Bacteria</taxon>
        <taxon>Bacillati</taxon>
        <taxon>Actinomycetota</taxon>
        <taxon>Actinomycetes</taxon>
        <taxon>Streptosporangiales</taxon>
        <taxon>Nocardiopsidaceae</taxon>
        <taxon>Actinorugispora</taxon>
    </lineage>
</organism>
<keyword evidence="1" id="KW-0472">Membrane</keyword>
<protein>
    <submittedName>
        <fullName evidence="2">Uncharacterized protein DUF4307</fullName>
    </submittedName>
</protein>
<evidence type="ECO:0000256" key="1">
    <source>
        <dbReference type="SAM" id="Phobius"/>
    </source>
</evidence>
<reference evidence="2 3" key="1">
    <citation type="submission" date="2019-03" db="EMBL/GenBank/DDBJ databases">
        <title>Genomic Encyclopedia of Type Strains, Phase IV (KMG-IV): sequencing the most valuable type-strain genomes for metagenomic binning, comparative biology and taxonomic classification.</title>
        <authorList>
            <person name="Goeker M."/>
        </authorList>
    </citation>
    <scope>NUCLEOTIDE SEQUENCE [LARGE SCALE GENOMIC DNA]</scope>
    <source>
        <strain evidence="2 3">DSM 46770</strain>
    </source>
</reference>
<keyword evidence="1" id="KW-1133">Transmembrane helix</keyword>
<accession>A0A4R6V3N1</accession>
<name>A0A4R6V3N1_9ACTN</name>
<evidence type="ECO:0000313" key="3">
    <source>
        <dbReference type="Proteomes" id="UP000295281"/>
    </source>
</evidence>
<dbReference type="Pfam" id="PF14155">
    <property type="entry name" value="DUF4307"/>
    <property type="match status" value="1"/>
</dbReference>
<dbReference type="AlphaFoldDB" id="A0A4R6V3N1"/>
<dbReference type="RefSeq" id="WP_133739443.1">
    <property type="nucleotide sequence ID" value="NZ_SNYN01000001.1"/>
</dbReference>
<dbReference type="InterPro" id="IPR025443">
    <property type="entry name" value="DUF4307"/>
</dbReference>
<proteinExistence type="predicted"/>
<feature type="transmembrane region" description="Helical" evidence="1">
    <location>
        <begin position="28"/>
        <end position="51"/>
    </location>
</feature>
<evidence type="ECO:0000313" key="2">
    <source>
        <dbReference type="EMBL" id="TDQ54824.1"/>
    </source>
</evidence>
<comment type="caution">
    <text evidence="2">The sequence shown here is derived from an EMBL/GenBank/DDBJ whole genome shotgun (WGS) entry which is preliminary data.</text>
</comment>
<sequence length="143" mass="15221">MPSKPDEAVSHDAGPATGARRRLGNRPVFFVLGVIAAVVFTIGWGFALLSYSGSMPGQVHFQTATWDVVSDSEARITFQTNSRDGALCLISAVDEQHVQVGQSEVPVESGVRDVEATIDTVRRASAVQVVSCREQASTGESTE</sequence>
<keyword evidence="1" id="KW-0812">Transmembrane</keyword>
<keyword evidence="3" id="KW-1185">Reference proteome</keyword>
<dbReference type="EMBL" id="SNYN01000001">
    <property type="protein sequence ID" value="TDQ54824.1"/>
    <property type="molecule type" value="Genomic_DNA"/>
</dbReference>
<dbReference type="OrthoDB" id="3430175at2"/>
<gene>
    <name evidence="2" type="ORF">EV190_101140</name>
</gene>
<dbReference type="Proteomes" id="UP000295281">
    <property type="component" value="Unassembled WGS sequence"/>
</dbReference>